<reference evidence="1 2" key="1">
    <citation type="submission" date="2014-04" db="EMBL/GenBank/DDBJ databases">
        <authorList>
            <consortium name="DOE Joint Genome Institute"/>
            <person name="Kuo A."/>
            <person name="Gay G."/>
            <person name="Dore J."/>
            <person name="Kohler A."/>
            <person name="Nagy L.G."/>
            <person name="Floudas D."/>
            <person name="Copeland A."/>
            <person name="Barry K.W."/>
            <person name="Cichocki N."/>
            <person name="Veneault-Fourrey C."/>
            <person name="LaButti K."/>
            <person name="Lindquist E.A."/>
            <person name="Lipzen A."/>
            <person name="Lundell T."/>
            <person name="Morin E."/>
            <person name="Murat C."/>
            <person name="Sun H."/>
            <person name="Tunlid A."/>
            <person name="Henrissat B."/>
            <person name="Grigoriev I.V."/>
            <person name="Hibbett D.S."/>
            <person name="Martin F."/>
            <person name="Nordberg H.P."/>
            <person name="Cantor M.N."/>
            <person name="Hua S.X."/>
        </authorList>
    </citation>
    <scope>NUCLEOTIDE SEQUENCE [LARGE SCALE GENOMIC DNA]</scope>
    <source>
        <strain evidence="2">h7</strain>
    </source>
</reference>
<dbReference type="STRING" id="686832.A0A0C2Y4L9"/>
<evidence type="ECO:0008006" key="3">
    <source>
        <dbReference type="Google" id="ProtNLM"/>
    </source>
</evidence>
<evidence type="ECO:0000313" key="2">
    <source>
        <dbReference type="Proteomes" id="UP000053424"/>
    </source>
</evidence>
<dbReference type="EMBL" id="KN831810">
    <property type="protein sequence ID" value="KIM36007.1"/>
    <property type="molecule type" value="Genomic_DNA"/>
</dbReference>
<dbReference type="OrthoDB" id="2958239at2759"/>
<dbReference type="AlphaFoldDB" id="A0A0C2Y4L9"/>
<name>A0A0C2Y4L9_HEBCY</name>
<organism evidence="1 2">
    <name type="scientific">Hebeloma cylindrosporum</name>
    <dbReference type="NCBI Taxonomy" id="76867"/>
    <lineage>
        <taxon>Eukaryota</taxon>
        <taxon>Fungi</taxon>
        <taxon>Dikarya</taxon>
        <taxon>Basidiomycota</taxon>
        <taxon>Agaricomycotina</taxon>
        <taxon>Agaricomycetes</taxon>
        <taxon>Agaricomycetidae</taxon>
        <taxon>Agaricales</taxon>
        <taxon>Agaricineae</taxon>
        <taxon>Hymenogastraceae</taxon>
        <taxon>Hebeloma</taxon>
    </lineage>
</organism>
<gene>
    <name evidence="1" type="ORF">M413DRAFT_78788</name>
</gene>
<dbReference type="Proteomes" id="UP000053424">
    <property type="component" value="Unassembled WGS sequence"/>
</dbReference>
<sequence length="436" mass="48975">MLNPPLSLLSDDLLAYLVTTVANLPFEQENLGNLSLADRAFTQSCQKYIFRELGLSNTKKVSKMLKNLKEVLDDKPKFANHVRLVELANETAWLFNDPTFTSIFSLLANSPIPPHTLLFGEFLGNSLKIDDPILVVRWLTRSFFSQTLTVLHLSDCQNMPLPIFLICPRLREVILDNVGTTEKSYVKYPDELCSGRESPSPAVLQYRNSHSLVKELITPPPRFKTPVVLWSNLRILTVAPHDKEALPYLQPILDAVCNTLEELYLTDLDRFECRSKQVLLAGLVNLSNISNLRAFAIFASIDCNKRRNAPCLAVVHDINTVLGTIPKANKITNLSFEVDIIGGRSFSGCLDQDWVGMFGEIIRISDGKHLELELVMSVSTNHLGVDKEGQLYMGITNKSASLSDHPEICVHIWNPTFWDRGVGPFPRGQVCGRCRR</sequence>
<proteinExistence type="predicted"/>
<reference evidence="2" key="2">
    <citation type="submission" date="2015-01" db="EMBL/GenBank/DDBJ databases">
        <title>Evolutionary Origins and Diversification of the Mycorrhizal Mutualists.</title>
        <authorList>
            <consortium name="DOE Joint Genome Institute"/>
            <consortium name="Mycorrhizal Genomics Consortium"/>
            <person name="Kohler A."/>
            <person name="Kuo A."/>
            <person name="Nagy L.G."/>
            <person name="Floudas D."/>
            <person name="Copeland A."/>
            <person name="Barry K.W."/>
            <person name="Cichocki N."/>
            <person name="Veneault-Fourrey C."/>
            <person name="LaButti K."/>
            <person name="Lindquist E.A."/>
            <person name="Lipzen A."/>
            <person name="Lundell T."/>
            <person name="Morin E."/>
            <person name="Murat C."/>
            <person name="Riley R."/>
            <person name="Ohm R."/>
            <person name="Sun H."/>
            <person name="Tunlid A."/>
            <person name="Henrissat B."/>
            <person name="Grigoriev I.V."/>
            <person name="Hibbett D.S."/>
            <person name="Martin F."/>
        </authorList>
    </citation>
    <scope>NUCLEOTIDE SEQUENCE [LARGE SCALE GENOMIC DNA]</scope>
    <source>
        <strain evidence="2">h7</strain>
    </source>
</reference>
<accession>A0A0C2Y4L9</accession>
<keyword evidence="2" id="KW-1185">Reference proteome</keyword>
<protein>
    <recommendedName>
        <fullName evidence="3">F-box domain-containing protein</fullName>
    </recommendedName>
</protein>
<evidence type="ECO:0000313" key="1">
    <source>
        <dbReference type="EMBL" id="KIM36007.1"/>
    </source>
</evidence>
<dbReference type="HOGENOM" id="CLU_628593_0_0_1"/>